<protein>
    <submittedName>
        <fullName evidence="1">Uncharacterized protein</fullName>
    </submittedName>
</protein>
<accession>A0A967E8T6</accession>
<evidence type="ECO:0000313" key="1">
    <source>
        <dbReference type="EMBL" id="NHF61624.1"/>
    </source>
</evidence>
<evidence type="ECO:0000313" key="2">
    <source>
        <dbReference type="Proteomes" id="UP000707206"/>
    </source>
</evidence>
<dbReference type="RefSeq" id="WP_152576119.1">
    <property type="nucleotide sequence ID" value="NZ_VIKU02000015.1"/>
</dbReference>
<reference evidence="1" key="2">
    <citation type="submission" date="2020-03" db="EMBL/GenBank/DDBJ databases">
        <title>Flavobacteriaceae bacterium strain TP-CH-4, a member of the family Flavobacteriaceae isolated from a deep-sea seamount.</title>
        <authorList>
            <person name="Zhang D.-C."/>
        </authorList>
    </citation>
    <scope>NUCLEOTIDE SEQUENCE</scope>
    <source>
        <strain evidence="1">TP-CH-4</strain>
    </source>
</reference>
<name>A0A967E8T6_9FLAO</name>
<dbReference type="Proteomes" id="UP000707206">
    <property type="component" value="Unassembled WGS sequence"/>
</dbReference>
<proteinExistence type="predicted"/>
<organism evidence="1 2">
    <name type="scientific">Pelagihabitans pacificus</name>
    <dbReference type="NCBI Taxonomy" id="2696054"/>
    <lineage>
        <taxon>Bacteria</taxon>
        <taxon>Pseudomonadati</taxon>
        <taxon>Bacteroidota</taxon>
        <taxon>Flavobacteriia</taxon>
        <taxon>Flavobacteriales</taxon>
        <taxon>Flavobacteriaceae</taxon>
        <taxon>Pelagihabitans</taxon>
    </lineage>
</organism>
<sequence length="209" mass="25213">MRNILTSILILCFIEANAQHWSDINADLGISDSLYYPTEIRIYAGPGITNYTSLFRMYKNEYDKWTAEFYEHWSKVDSTSELKTEKTILNSKSDMEYVYLNLFRSYIFELPNRSEIDWKLSERGVIKKEERRYSSKHKKTRTEWDILSKKSAALDGTSYFFRVKNRYKTNEFEFGNPFFYNEKYPEIDEPKYVCELIEIIRSEFEIWKK</sequence>
<gene>
    <name evidence="1" type="ORF">FK220_019925</name>
</gene>
<dbReference type="EMBL" id="VIKU02000015">
    <property type="protein sequence ID" value="NHF61624.1"/>
    <property type="molecule type" value="Genomic_DNA"/>
</dbReference>
<comment type="caution">
    <text evidence="1">The sequence shown here is derived from an EMBL/GenBank/DDBJ whole genome shotgun (WGS) entry which is preliminary data.</text>
</comment>
<reference evidence="1" key="1">
    <citation type="submission" date="2019-07" db="EMBL/GenBank/DDBJ databases">
        <authorList>
            <person name="De-Chao Zhang Q."/>
        </authorList>
    </citation>
    <scope>NUCLEOTIDE SEQUENCE</scope>
    <source>
        <strain evidence="1">TP-CH-4</strain>
    </source>
</reference>
<dbReference type="AlphaFoldDB" id="A0A967E8T6"/>
<keyword evidence="2" id="KW-1185">Reference proteome</keyword>